<sequence>MLRSIYVIVVECFIALSVIYIVKFEQVKCQKDILPIDKIFPKIASYSKKKKKYLFIPNRHSTKINNLFKKNTILAFRKINNNSIIINNNTVDFFKNNHNFPEFFNLNKFRLFDNTLQNDGKEDNPTNLNTSLDPILKKDQNDTNSEKREKWKKHLEDKRRKEILKHMNSLTKEKASIKGKKKKKHVINKRNTKQTTIENDADIEKEKRSHENIEDEDEDEDEEDDDEYYKDEGDNYYEEEEDDYYDEGEEEEEDEEYEYGDEEDEYEGYEDEEDDEEDFFNPDKPNETDNVKDNKGVEGNRYYKPHQYNIHSNYSNSPINNNINNAFMPKKKNDFPLFFPTNNKHFEKTNNKYFDKICSIPPNELINLFFENTPERVKEAVKNIIFNIIGNIQKYALDISVLITYDKIYNFLLQILLTGYMLKNADYRLSLNESLYDQNNQNNQKEIFNFKKYFNTIFTDNFKQPGEALNSGELINTQPDTITNYDEEKKNENNIQDETTNLHMPIYDQNNNYLSENDNNNNSSKIQHNRKTDVGEEFYTKFKQATNEDLPIINTKNYIIFLKKKITSLENQLKALKENKTFHNDDLLSYIKSLTDIQLRSLTDNIGAVVLDATKKIVELVIQGMTLNVNKNLPNELIYTSGSVLTYICFWQLIVGYTFREMEIRDELADYFNTH</sequence>
<keyword evidence="3" id="KW-0812">Transmembrane</keyword>
<evidence type="ECO:0000256" key="1">
    <source>
        <dbReference type="SAM" id="Coils"/>
    </source>
</evidence>
<reference evidence="4 5" key="1">
    <citation type="submission" date="2016-08" db="EMBL/GenBank/DDBJ databases">
        <authorList>
            <consortium name="Pathogen Informatics"/>
        </authorList>
    </citation>
    <scope>NUCLEOTIDE SEQUENCE [LARGE SCALE GENOMIC DNA]</scope>
    <source>
        <strain evidence="4 5">DK</strain>
    </source>
</reference>
<organism evidence="4 5">
    <name type="scientific">Plasmodium chabaudi adami</name>
    <dbReference type="NCBI Taxonomy" id="5826"/>
    <lineage>
        <taxon>Eukaryota</taxon>
        <taxon>Sar</taxon>
        <taxon>Alveolata</taxon>
        <taxon>Apicomplexa</taxon>
        <taxon>Aconoidasida</taxon>
        <taxon>Haemosporida</taxon>
        <taxon>Plasmodiidae</taxon>
        <taxon>Plasmodium</taxon>
        <taxon>Plasmodium (Vinckeia)</taxon>
    </lineage>
</organism>
<keyword evidence="3" id="KW-0472">Membrane</keyword>
<keyword evidence="1" id="KW-0175">Coiled coil</keyword>
<dbReference type="InterPro" id="IPR008479">
    <property type="entry name" value="DUF760"/>
</dbReference>
<dbReference type="Pfam" id="PF05542">
    <property type="entry name" value="DUF760"/>
    <property type="match status" value="2"/>
</dbReference>
<accession>A0A1D3S207</accession>
<feature type="transmembrane region" description="Helical" evidence="3">
    <location>
        <begin position="5"/>
        <end position="22"/>
    </location>
</feature>
<keyword evidence="3" id="KW-1133">Transmembrane helix</keyword>
<feature type="compositionally biased region" description="Basic and acidic residues" evidence="2">
    <location>
        <begin position="202"/>
        <end position="212"/>
    </location>
</feature>
<feature type="compositionally biased region" description="Basic residues" evidence="2">
    <location>
        <begin position="177"/>
        <end position="192"/>
    </location>
</feature>
<evidence type="ECO:0000313" key="4">
    <source>
        <dbReference type="EMBL" id="SCN62477.1"/>
    </source>
</evidence>
<gene>
    <name evidence="4" type="ORF">PCHDK_000349600</name>
</gene>
<evidence type="ECO:0000256" key="3">
    <source>
        <dbReference type="SAM" id="Phobius"/>
    </source>
</evidence>
<dbReference type="AlphaFoldDB" id="A0A1D3S207"/>
<name>A0A1D3S207_PLACE</name>
<proteinExistence type="predicted"/>
<feature type="coiled-coil region" evidence="1">
    <location>
        <begin position="559"/>
        <end position="586"/>
    </location>
</feature>
<evidence type="ECO:0000313" key="5">
    <source>
        <dbReference type="Proteomes" id="UP000195879"/>
    </source>
</evidence>
<feature type="compositionally biased region" description="Acidic residues" evidence="2">
    <location>
        <begin position="213"/>
        <end position="280"/>
    </location>
</feature>
<dbReference type="EMBL" id="LT608206">
    <property type="protein sequence ID" value="SCN62477.1"/>
    <property type="molecule type" value="Genomic_DNA"/>
</dbReference>
<evidence type="ECO:0000256" key="2">
    <source>
        <dbReference type="SAM" id="MobiDB-lite"/>
    </source>
</evidence>
<dbReference type="OrthoDB" id="4115at2759"/>
<protein>
    <submittedName>
        <fullName evidence="4">Uncharacterized protein</fullName>
    </submittedName>
</protein>
<dbReference type="PANTHER" id="PTHR33598:SF4">
    <property type="entry name" value="OS02G0833400 PROTEIN"/>
    <property type="match status" value="1"/>
</dbReference>
<feature type="compositionally biased region" description="Basic and acidic residues" evidence="2">
    <location>
        <begin position="135"/>
        <end position="160"/>
    </location>
</feature>
<dbReference type="PANTHER" id="PTHR33598">
    <property type="entry name" value="OS02G0833400 PROTEIN"/>
    <property type="match status" value="1"/>
</dbReference>
<feature type="compositionally biased region" description="Basic and acidic residues" evidence="2">
    <location>
        <begin position="284"/>
        <end position="297"/>
    </location>
</feature>
<feature type="region of interest" description="Disordered" evidence="2">
    <location>
        <begin position="117"/>
        <end position="297"/>
    </location>
</feature>
<dbReference type="Proteomes" id="UP000195879">
    <property type="component" value="Chromosome 12"/>
</dbReference>